<organism evidence="1 2">
    <name type="scientific">Labeo rohita</name>
    <name type="common">Indian major carp</name>
    <name type="synonym">Cyprinus rohita</name>
    <dbReference type="NCBI Taxonomy" id="84645"/>
    <lineage>
        <taxon>Eukaryota</taxon>
        <taxon>Metazoa</taxon>
        <taxon>Chordata</taxon>
        <taxon>Craniata</taxon>
        <taxon>Vertebrata</taxon>
        <taxon>Euteleostomi</taxon>
        <taxon>Actinopterygii</taxon>
        <taxon>Neopterygii</taxon>
        <taxon>Teleostei</taxon>
        <taxon>Ostariophysi</taxon>
        <taxon>Cypriniformes</taxon>
        <taxon>Cyprinidae</taxon>
        <taxon>Labeoninae</taxon>
        <taxon>Labeonini</taxon>
        <taxon>Labeo</taxon>
    </lineage>
</organism>
<dbReference type="AlphaFoldDB" id="A0A498MMQ8"/>
<protein>
    <submittedName>
        <fullName evidence="1">Uncharacterized protein</fullName>
    </submittedName>
</protein>
<sequence>MAELPKERVETSVPFLYVGMDCFGPFSVKRLWKEYKSTVLLIRVSEESCTAFEVVRDIEWVGVEHVVTFPGDPKNPKSSEIFIFRLETARYYHT</sequence>
<dbReference type="EMBL" id="QBIY01012629">
    <property type="protein sequence ID" value="RXN20872.1"/>
    <property type="molecule type" value="Genomic_DNA"/>
</dbReference>
<reference evidence="1 2" key="1">
    <citation type="submission" date="2018-03" db="EMBL/GenBank/DDBJ databases">
        <title>Draft genome sequence of Rohu Carp (Labeo rohita).</title>
        <authorList>
            <person name="Das P."/>
            <person name="Kushwaha B."/>
            <person name="Joshi C.G."/>
            <person name="Kumar D."/>
            <person name="Nagpure N.S."/>
            <person name="Sahoo L."/>
            <person name="Das S.P."/>
            <person name="Bit A."/>
            <person name="Patnaik S."/>
            <person name="Meher P.K."/>
            <person name="Jayasankar P."/>
            <person name="Koringa P.G."/>
            <person name="Patel N.V."/>
            <person name="Hinsu A.T."/>
            <person name="Kumar R."/>
            <person name="Pandey M."/>
            <person name="Agarwal S."/>
            <person name="Srivastava S."/>
            <person name="Singh M."/>
            <person name="Iquebal M.A."/>
            <person name="Jaiswal S."/>
            <person name="Angadi U.B."/>
            <person name="Kumar N."/>
            <person name="Raza M."/>
            <person name="Shah T.M."/>
            <person name="Rai A."/>
            <person name="Jena J.K."/>
        </authorList>
    </citation>
    <scope>NUCLEOTIDE SEQUENCE [LARGE SCALE GENOMIC DNA]</scope>
    <source>
        <strain evidence="1">DASCIFA01</strain>
        <tissue evidence="1">Testis</tissue>
    </source>
</reference>
<accession>A0A498MMQ8</accession>
<evidence type="ECO:0000313" key="2">
    <source>
        <dbReference type="Proteomes" id="UP000290572"/>
    </source>
</evidence>
<comment type="caution">
    <text evidence="1">The sequence shown here is derived from an EMBL/GenBank/DDBJ whole genome shotgun (WGS) entry which is preliminary data.</text>
</comment>
<proteinExistence type="predicted"/>
<evidence type="ECO:0000313" key="1">
    <source>
        <dbReference type="EMBL" id="RXN20872.1"/>
    </source>
</evidence>
<name>A0A498MMQ8_LABRO</name>
<dbReference type="Proteomes" id="UP000290572">
    <property type="component" value="Unassembled WGS sequence"/>
</dbReference>
<keyword evidence="2" id="KW-1185">Reference proteome</keyword>
<gene>
    <name evidence="1" type="ORF">ROHU_024667</name>
</gene>